<evidence type="ECO:0000313" key="2">
    <source>
        <dbReference type="Proteomes" id="UP001565242"/>
    </source>
</evidence>
<comment type="caution">
    <text evidence="1">The sequence shown here is derived from an EMBL/GenBank/DDBJ whole genome shotgun (WGS) entry which is preliminary data.</text>
</comment>
<gene>
    <name evidence="1" type="ORF">AALM99_00730</name>
</gene>
<accession>A0ABV4D7N7</accession>
<organism evidence="1 2">
    <name type="scientific">Lactococcus muris</name>
    <dbReference type="NCBI Taxonomy" id="2941330"/>
    <lineage>
        <taxon>Bacteria</taxon>
        <taxon>Bacillati</taxon>
        <taxon>Bacillota</taxon>
        <taxon>Bacilli</taxon>
        <taxon>Lactobacillales</taxon>
        <taxon>Streptococcaceae</taxon>
        <taxon>Lactococcus</taxon>
    </lineage>
</organism>
<dbReference type="RefSeq" id="WP_251420776.1">
    <property type="nucleotide sequence ID" value="NZ_BAAFQO010000014.1"/>
</dbReference>
<proteinExistence type="predicted"/>
<sequence>MKLKIMGLIAFIVLASVIAYTVVNNTKTDSKLVKARNNMHSEVKKMPAKAELEKKNLAIQVALEDFKSLNEFNERFSPVKSNAETYTPDEHFMIPDTTQVGKSAGKERQWLGYVSKDKAQNSEIKDINTGKVEAVLRVEDGATTGEIRTALATRDTTQN</sequence>
<dbReference type="EMBL" id="JBCLSQ010000001">
    <property type="protein sequence ID" value="MEY8536968.1"/>
    <property type="molecule type" value="Genomic_DNA"/>
</dbReference>
<protein>
    <submittedName>
        <fullName evidence="1">Uncharacterized protein</fullName>
    </submittedName>
</protein>
<name>A0ABV4D7N7_9LACT</name>
<dbReference type="Proteomes" id="UP001565242">
    <property type="component" value="Unassembled WGS sequence"/>
</dbReference>
<reference evidence="1 2" key="1">
    <citation type="submission" date="2024-03" db="EMBL/GenBank/DDBJ databases">
        <title>Mouse gut bacterial collection (mGBC) of GemPharmatech.</title>
        <authorList>
            <person name="He Y."/>
            <person name="Dong L."/>
            <person name="Wu D."/>
            <person name="Gao X."/>
            <person name="Lin Z."/>
        </authorList>
    </citation>
    <scope>NUCLEOTIDE SEQUENCE [LARGE SCALE GENOMIC DNA]</scope>
    <source>
        <strain evidence="1 2">20-218</strain>
    </source>
</reference>
<keyword evidence="2" id="KW-1185">Reference proteome</keyword>
<evidence type="ECO:0000313" key="1">
    <source>
        <dbReference type="EMBL" id="MEY8536968.1"/>
    </source>
</evidence>